<evidence type="ECO:0000313" key="3">
    <source>
        <dbReference type="EMBL" id="QMW79391.1"/>
    </source>
</evidence>
<protein>
    <submittedName>
        <fullName evidence="3">Glycogen operon protein GlgX</fullName>
    </submittedName>
</protein>
<evidence type="ECO:0000259" key="2">
    <source>
        <dbReference type="SMART" id="SM00642"/>
    </source>
</evidence>
<dbReference type="SUPFAM" id="SSF51011">
    <property type="entry name" value="Glycosyl hydrolase domain"/>
    <property type="match status" value="1"/>
</dbReference>
<gene>
    <name evidence="3" type="ORF">E5259_18255</name>
</gene>
<dbReference type="Gene3D" id="2.60.40.1180">
    <property type="entry name" value="Golgi alpha-mannosidase II"/>
    <property type="match status" value="1"/>
</dbReference>
<dbReference type="RefSeq" id="WP_148360868.1">
    <property type="nucleotide sequence ID" value="NZ_AP031416.1"/>
</dbReference>
<dbReference type="GeneID" id="75051997"/>
<proteinExistence type="inferred from homology"/>
<dbReference type="InterPro" id="IPR006047">
    <property type="entry name" value="GH13_cat_dom"/>
</dbReference>
<evidence type="ECO:0000256" key="1">
    <source>
        <dbReference type="ARBA" id="ARBA00008061"/>
    </source>
</evidence>
<sequence>MTKRIDEASKEIQALPVYPGKPGVARTEKGYQFTVSVPDGEEAFLLLYHTGEKMPVKEIPLSEEKRIGNMVSVCIEGISPDRYEYNYRIGNKVIQDPYAVCLSGTGRFGQLRSEETDIIRCSFRREKYRWQDGDFKSYSLSDSIIYKLQVREYTMQKNSGVRLKGTFKGLEQKIEYLKNLGVTAVLLMPAYDYRETAGEQSSERRPEHPYARLSSAYEKNGGKSGVFEDSAPKQINCWGYTGEASYFAPKASFCATDRPMREFSHLVESLHKAGMECLMEFYFDGSVSPSVMLDILHYWKLQYHVDGFHLMGSGICQEILVKDALLTRTKLFFHDVDGGYLYQGKVPAFKNVAEYNEGFLYCMRHLLKSDENMLEDFIYRNRRNPKETGIINYLADQDGFTMMDMVSYDEKHNEDNGEDNRDGMEYNCSWNCGAEGPTRKKTVRGLRLQQLKNAFLLLLLSQGTPLIFQGDEFGNSQKGNNNAWCQDNEIGWVDWNAFRSNQALYEFVKEAIAFRKKYYILHMQEELKGVDYRALGYPDLSYHGAQAWYAPCERNLRHLGMMYCGDYGKQEKEFLFVAYNLHWMPHEFALPNLPKGAVWKFVVSTSRQEDQVFTEADVKTAKQKGKGKRAVEVPSRTIAILIGKQETA</sequence>
<name>A0A7G5MXP8_9FIRM</name>
<dbReference type="EMBL" id="CP039126">
    <property type="protein sequence ID" value="QMW79391.1"/>
    <property type="molecule type" value="Genomic_DNA"/>
</dbReference>
<dbReference type="Gene3D" id="3.20.20.80">
    <property type="entry name" value="Glycosidases"/>
    <property type="match status" value="2"/>
</dbReference>
<dbReference type="SUPFAM" id="SSF51445">
    <property type="entry name" value="(Trans)glycosidases"/>
    <property type="match status" value="1"/>
</dbReference>
<organism evidence="3 4">
    <name type="scientific">Blautia producta</name>
    <dbReference type="NCBI Taxonomy" id="33035"/>
    <lineage>
        <taxon>Bacteria</taxon>
        <taxon>Bacillati</taxon>
        <taxon>Bacillota</taxon>
        <taxon>Clostridia</taxon>
        <taxon>Lachnospirales</taxon>
        <taxon>Lachnospiraceae</taxon>
        <taxon>Blautia</taxon>
    </lineage>
</organism>
<dbReference type="InterPro" id="IPR017853">
    <property type="entry name" value="GH"/>
</dbReference>
<reference evidence="3 4" key="1">
    <citation type="submission" date="2019-04" db="EMBL/GenBank/DDBJ databases">
        <authorList>
            <person name="Schori C."/>
            <person name="Ahrens C."/>
        </authorList>
    </citation>
    <scope>NUCLEOTIDE SEQUENCE [LARGE SCALE GENOMIC DNA]</scope>
    <source>
        <strain evidence="3 4">DSM 2950</strain>
    </source>
</reference>
<dbReference type="Gene3D" id="2.60.40.10">
    <property type="entry name" value="Immunoglobulins"/>
    <property type="match status" value="1"/>
</dbReference>
<dbReference type="PANTHER" id="PTHR43002">
    <property type="entry name" value="GLYCOGEN DEBRANCHING ENZYME"/>
    <property type="match status" value="1"/>
</dbReference>
<accession>A0A7G5MXP8</accession>
<dbReference type="Proteomes" id="UP000515789">
    <property type="component" value="Chromosome"/>
</dbReference>
<dbReference type="AlphaFoldDB" id="A0A7G5MXP8"/>
<comment type="similarity">
    <text evidence="1">Belongs to the glycosyl hydrolase 13 family.</text>
</comment>
<evidence type="ECO:0000313" key="4">
    <source>
        <dbReference type="Proteomes" id="UP000515789"/>
    </source>
</evidence>
<dbReference type="SMART" id="SM00642">
    <property type="entry name" value="Aamy"/>
    <property type="match status" value="1"/>
</dbReference>
<dbReference type="GO" id="GO:0005975">
    <property type="term" value="P:carbohydrate metabolic process"/>
    <property type="evidence" value="ECO:0007669"/>
    <property type="project" value="InterPro"/>
</dbReference>
<dbReference type="InterPro" id="IPR014756">
    <property type="entry name" value="Ig_E-set"/>
</dbReference>
<dbReference type="InterPro" id="IPR013780">
    <property type="entry name" value="Glyco_hydro_b"/>
</dbReference>
<dbReference type="InterPro" id="IPR013783">
    <property type="entry name" value="Ig-like_fold"/>
</dbReference>
<feature type="domain" description="Glycosyl hydrolase family 13 catalytic" evidence="2">
    <location>
        <begin position="143"/>
        <end position="515"/>
    </location>
</feature>
<dbReference type="SUPFAM" id="SSF81296">
    <property type="entry name" value="E set domains"/>
    <property type="match status" value="1"/>
</dbReference>